<evidence type="ECO:0000313" key="5">
    <source>
        <dbReference type="EMBL" id="OUR84880.1"/>
    </source>
</evidence>
<reference evidence="6" key="1">
    <citation type="journal article" date="2017" name="Proc. Natl. Acad. Sci. U.S.A.">
        <title>Simulation of Deepwater Horizon oil plume reveals substrate specialization within a complex community of hydrocarbon degraders.</title>
        <authorList>
            <person name="Hu P."/>
            <person name="Dubinsky E.A."/>
            <person name="Probst A.J."/>
            <person name="Wang J."/>
            <person name="Sieber C.M.K."/>
            <person name="Tom L.M."/>
            <person name="Gardinali P."/>
            <person name="Banfield J.F."/>
            <person name="Atlas R.M."/>
            <person name="Andersen G.L."/>
        </authorList>
    </citation>
    <scope>NUCLEOTIDE SEQUENCE [LARGE SCALE GENOMIC DNA]</scope>
</reference>
<name>A0A1Y5EQX2_COLPS</name>
<feature type="region of interest" description="Disordered" evidence="2">
    <location>
        <begin position="25"/>
        <end position="53"/>
    </location>
</feature>
<dbReference type="PANTHER" id="PTHR10963">
    <property type="entry name" value="GLYCOSYL HYDROLASE-RELATED"/>
    <property type="match status" value="1"/>
</dbReference>
<gene>
    <name evidence="5" type="ORF">A9Q75_00605</name>
</gene>
<dbReference type="EMBL" id="MAAF01000007">
    <property type="protein sequence ID" value="OUR84880.1"/>
    <property type="molecule type" value="Genomic_DNA"/>
</dbReference>
<dbReference type="GO" id="GO:0005975">
    <property type="term" value="P:carbohydrate metabolic process"/>
    <property type="evidence" value="ECO:0007669"/>
    <property type="project" value="InterPro"/>
</dbReference>
<feature type="domain" description="GH16" evidence="4">
    <location>
        <begin position="33"/>
        <end position="351"/>
    </location>
</feature>
<dbReference type="Proteomes" id="UP000243053">
    <property type="component" value="Unassembled WGS sequence"/>
</dbReference>
<dbReference type="AlphaFoldDB" id="A0A1Y5EQX2"/>
<evidence type="ECO:0000259" key="4">
    <source>
        <dbReference type="PROSITE" id="PS51762"/>
    </source>
</evidence>
<feature type="compositionally biased region" description="Low complexity" evidence="2">
    <location>
        <begin position="25"/>
        <end position="40"/>
    </location>
</feature>
<evidence type="ECO:0000256" key="2">
    <source>
        <dbReference type="SAM" id="MobiDB-lite"/>
    </source>
</evidence>
<accession>A0A1Y5EQX2</accession>
<feature type="compositionally biased region" description="Polar residues" evidence="2">
    <location>
        <begin position="41"/>
        <end position="52"/>
    </location>
</feature>
<feature type="chain" id="PRO_5013142233" evidence="3">
    <location>
        <begin position="30"/>
        <end position="376"/>
    </location>
</feature>
<dbReference type="InterPro" id="IPR013320">
    <property type="entry name" value="ConA-like_dom_sf"/>
</dbReference>
<sequence length="376" mass="41213">MKQFSKGIIITCVAIGLTACGGGSSESTAAESTTSGNSTTPDTITEANTESPQDPAEMVLISDQWQLVWQDEFDNETINLTKWSLEVNCYGGGNNEQQCYTDRAENAFIEQGVLKIVALKENFTGPAAQDDDANYNPSNTRTLPYTSARLRSKNKGDWTFGRFEIRAKLPQGQGTWPAVWMLPTEWSYGGWAGSGEIDIMEAVNLKAKSDESGAAVDQEESRVHGTLHYGRAWPENVYSGQEFHLPGSINPADDFHEYAVEWQAGEIRWYVDDIHFATQRDTGWYSQYMNNNGVLVNGEGGAPFDQNFHLLLNFAVGGAWAANVNEKGIDESVFPQSLEIDYVRVYECSVSPSTGAGCEAIADDAAMIEGHQAPAL</sequence>
<comment type="similarity">
    <text evidence="1">Belongs to the glycosyl hydrolase 16 family.</text>
</comment>
<proteinExistence type="inferred from homology"/>
<evidence type="ECO:0000313" key="6">
    <source>
        <dbReference type="Proteomes" id="UP000243053"/>
    </source>
</evidence>
<dbReference type="SUPFAM" id="SSF49899">
    <property type="entry name" value="Concanavalin A-like lectins/glucanases"/>
    <property type="match status" value="1"/>
</dbReference>
<keyword evidence="3" id="KW-0732">Signal</keyword>
<dbReference type="Gene3D" id="2.60.120.200">
    <property type="match status" value="1"/>
</dbReference>
<organism evidence="5 6">
    <name type="scientific">Colwellia psychrerythraea</name>
    <name type="common">Vibrio psychroerythus</name>
    <dbReference type="NCBI Taxonomy" id="28229"/>
    <lineage>
        <taxon>Bacteria</taxon>
        <taxon>Pseudomonadati</taxon>
        <taxon>Pseudomonadota</taxon>
        <taxon>Gammaproteobacteria</taxon>
        <taxon>Alteromonadales</taxon>
        <taxon>Colwelliaceae</taxon>
        <taxon>Colwellia</taxon>
    </lineage>
</organism>
<protein>
    <submittedName>
        <fullName evidence="5">Glucan endo-1,3-beta-D-glucosidase</fullName>
    </submittedName>
</protein>
<dbReference type="InterPro" id="IPR000757">
    <property type="entry name" value="Beta-glucanase-like"/>
</dbReference>
<feature type="signal peptide" evidence="3">
    <location>
        <begin position="1"/>
        <end position="29"/>
    </location>
</feature>
<dbReference type="PROSITE" id="PS51257">
    <property type="entry name" value="PROKAR_LIPOPROTEIN"/>
    <property type="match status" value="1"/>
</dbReference>
<evidence type="ECO:0000256" key="3">
    <source>
        <dbReference type="SAM" id="SignalP"/>
    </source>
</evidence>
<dbReference type="PROSITE" id="PS51762">
    <property type="entry name" value="GH16_2"/>
    <property type="match status" value="1"/>
</dbReference>
<comment type="caution">
    <text evidence="5">The sequence shown here is derived from an EMBL/GenBank/DDBJ whole genome shotgun (WGS) entry which is preliminary data.</text>
</comment>
<dbReference type="CDD" id="cd08023">
    <property type="entry name" value="GH16_laminarinase_like"/>
    <property type="match status" value="1"/>
</dbReference>
<dbReference type="InterPro" id="IPR050546">
    <property type="entry name" value="Glycosyl_Hydrlase_16"/>
</dbReference>
<dbReference type="GO" id="GO:0004553">
    <property type="term" value="F:hydrolase activity, hydrolyzing O-glycosyl compounds"/>
    <property type="evidence" value="ECO:0007669"/>
    <property type="project" value="InterPro"/>
</dbReference>
<dbReference type="PANTHER" id="PTHR10963:SF55">
    <property type="entry name" value="GLYCOSIDE HYDROLASE FAMILY 16 PROTEIN"/>
    <property type="match status" value="1"/>
</dbReference>
<evidence type="ECO:0000256" key="1">
    <source>
        <dbReference type="ARBA" id="ARBA00006865"/>
    </source>
</evidence>
<dbReference type="Pfam" id="PF00722">
    <property type="entry name" value="Glyco_hydro_16"/>
    <property type="match status" value="1"/>
</dbReference>